<organism evidence="2 3">
    <name type="scientific">Blattamonas nauphoetae</name>
    <dbReference type="NCBI Taxonomy" id="2049346"/>
    <lineage>
        <taxon>Eukaryota</taxon>
        <taxon>Metamonada</taxon>
        <taxon>Preaxostyla</taxon>
        <taxon>Oxymonadida</taxon>
        <taxon>Blattamonas</taxon>
    </lineage>
</organism>
<reference evidence="2 3" key="1">
    <citation type="journal article" date="2022" name="bioRxiv">
        <title>Genomics of Preaxostyla Flagellates Illuminates Evolutionary Transitions and the Path Towards Mitochondrial Loss.</title>
        <authorList>
            <person name="Novak L.V.F."/>
            <person name="Treitli S.C."/>
            <person name="Pyrih J."/>
            <person name="Halakuc P."/>
            <person name="Pipaliya S.V."/>
            <person name="Vacek V."/>
            <person name="Brzon O."/>
            <person name="Soukal P."/>
            <person name="Eme L."/>
            <person name="Dacks J.B."/>
            <person name="Karnkowska A."/>
            <person name="Elias M."/>
            <person name="Hampl V."/>
        </authorList>
    </citation>
    <scope>NUCLEOTIDE SEQUENCE [LARGE SCALE GENOMIC DNA]</scope>
    <source>
        <strain evidence="2">NAU3</strain>
        <tissue evidence="2">Gut</tissue>
    </source>
</reference>
<feature type="signal peptide" evidence="1">
    <location>
        <begin position="1"/>
        <end position="22"/>
    </location>
</feature>
<evidence type="ECO:0000313" key="2">
    <source>
        <dbReference type="EMBL" id="KAK2958142.1"/>
    </source>
</evidence>
<accession>A0ABQ9Y319</accession>
<dbReference type="Proteomes" id="UP001281761">
    <property type="component" value="Unassembled WGS sequence"/>
</dbReference>
<evidence type="ECO:0000256" key="1">
    <source>
        <dbReference type="SAM" id="SignalP"/>
    </source>
</evidence>
<sequence>MVATLSFTASLTPLLLEGNTSTDCDDWEGSEDVVTKVMVVLDPCSVVIHALPLPSASHLITHTLALPSASHLITHTLALPSASPSPPTPSHSLASPLTTLGVTCANDWSR</sequence>
<name>A0ABQ9Y319_9EUKA</name>
<gene>
    <name evidence="2" type="ORF">BLNAU_6846</name>
</gene>
<feature type="chain" id="PRO_5046423684" evidence="1">
    <location>
        <begin position="23"/>
        <end position="110"/>
    </location>
</feature>
<proteinExistence type="predicted"/>
<evidence type="ECO:0000313" key="3">
    <source>
        <dbReference type="Proteomes" id="UP001281761"/>
    </source>
</evidence>
<keyword evidence="1" id="KW-0732">Signal</keyword>
<dbReference type="EMBL" id="JARBJD010000040">
    <property type="protein sequence ID" value="KAK2958142.1"/>
    <property type="molecule type" value="Genomic_DNA"/>
</dbReference>
<protein>
    <submittedName>
        <fullName evidence="2">Uncharacterized protein</fullName>
    </submittedName>
</protein>
<keyword evidence="3" id="KW-1185">Reference proteome</keyword>
<comment type="caution">
    <text evidence="2">The sequence shown here is derived from an EMBL/GenBank/DDBJ whole genome shotgun (WGS) entry which is preliminary data.</text>
</comment>